<dbReference type="InterPro" id="IPR051281">
    <property type="entry name" value="Dual-spec_lipid-protein_phosph"/>
</dbReference>
<dbReference type="PANTHER" id="PTHR12305">
    <property type="entry name" value="PHOSPHATASE WITH HOMOLOGY TO TENSIN"/>
    <property type="match status" value="1"/>
</dbReference>
<evidence type="ECO:0000313" key="8">
    <source>
        <dbReference type="Proteomes" id="UP000192257"/>
    </source>
</evidence>
<dbReference type="InterPro" id="IPR016130">
    <property type="entry name" value="Tyr_Pase_AS"/>
</dbReference>
<sequence length="628" mass="72173">MTVPTVVGHYETPLLSQNEERTQRTQLLAENENMKNDKNSQITWSTSVSVDDGDKLYLQDFTTLSSSVLVEPNLEDHFSINFGSKEITRFNSYLDCMVHFIRSLTVQLLLISLITLNCIFVLYGYFSDVGQLIPFNVILAFIVLVGDLLILIRDRQYHFNPPCNRKQIIIADFCLFLSFLLELITLTVWWVTKDVLVILTGFPAAVLLYYPQFRCFTLALRHFVSADRRRYCANGFDLDLTFIDSTVVATSWPASKFESLFRNPAREVENLLDIKYGIHAYHVFNLCAERNYDNPALFHGDVSRYPMDDHNPAELEMMINFVLEATAFIQRDPRNQCIVVHCKGGKGRTGTMVCAYLIYTGMKRTADEALEYFGSMRTAKGGKFQGVQTPSQERYVRYFAQLISSRTPNVGLTVKSQTKRITQFMLLNIPSFWWKGGIGKLWFVIILKPCTERRVVYISNPNVNFNVHSPICSSTEVWNQLRDVYIQSEDSLYSDAQNINSEENVCSYYDTFTVNLSHTEMSSAEFDNQYINSNVVNNIDLKVSLNVPQLERLPPLTGDVVIKFYYLKKNVTSIEAPVQLWFHTSMEGDQLYFDKSKLDGPHKDTKGKRYPSDFAVMINLQNEFDSNE</sequence>
<feature type="transmembrane region" description="Helical" evidence="2">
    <location>
        <begin position="104"/>
        <end position="126"/>
    </location>
</feature>
<dbReference type="RefSeq" id="XP_028887629.1">
    <property type="nucleotide sequence ID" value="XM_029021121.1"/>
</dbReference>
<organism evidence="7 8">
    <name type="scientific">Trypanosoma theileri</name>
    <dbReference type="NCBI Taxonomy" id="67003"/>
    <lineage>
        <taxon>Eukaryota</taxon>
        <taxon>Discoba</taxon>
        <taxon>Euglenozoa</taxon>
        <taxon>Kinetoplastea</taxon>
        <taxon>Metakinetoplastina</taxon>
        <taxon>Trypanosomatida</taxon>
        <taxon>Trypanosomatidae</taxon>
        <taxon>Trypanosoma</taxon>
    </lineage>
</organism>
<dbReference type="OrthoDB" id="16692at2759"/>
<dbReference type="EMBL" id="NBCO01000001">
    <property type="protein sequence ID" value="ORC93563.1"/>
    <property type="molecule type" value="Genomic_DNA"/>
</dbReference>
<dbReference type="PROSITE" id="PS50055">
    <property type="entry name" value="TYR_PHOSPHATASE_PTP"/>
    <property type="match status" value="1"/>
</dbReference>
<dbReference type="PROSITE" id="PS50056">
    <property type="entry name" value="TYR_PHOSPHATASE_2"/>
    <property type="match status" value="1"/>
</dbReference>
<feature type="domain" description="Tyrosine-protein phosphatase" evidence="3">
    <location>
        <begin position="252"/>
        <end position="396"/>
    </location>
</feature>
<accession>A0A1X0PAB6</accession>
<keyword evidence="2" id="KW-0472">Membrane</keyword>
<dbReference type="InterPro" id="IPR029023">
    <property type="entry name" value="Tensin_phosphatase"/>
</dbReference>
<dbReference type="InterPro" id="IPR000242">
    <property type="entry name" value="PTP_cat"/>
</dbReference>
<dbReference type="GO" id="GO:0004725">
    <property type="term" value="F:protein tyrosine phosphatase activity"/>
    <property type="evidence" value="ECO:0007669"/>
    <property type="project" value="InterPro"/>
</dbReference>
<dbReference type="InterPro" id="IPR057023">
    <property type="entry name" value="PTP-SAK"/>
</dbReference>
<feature type="domain" description="C2 tensin-type" evidence="6">
    <location>
        <begin position="447"/>
        <end position="623"/>
    </location>
</feature>
<dbReference type="InterPro" id="IPR000387">
    <property type="entry name" value="Tyr_Pase_dom"/>
</dbReference>
<evidence type="ECO:0000259" key="6">
    <source>
        <dbReference type="PROSITE" id="PS51182"/>
    </source>
</evidence>
<evidence type="ECO:0000256" key="2">
    <source>
        <dbReference type="SAM" id="Phobius"/>
    </source>
</evidence>
<evidence type="ECO:0000256" key="1">
    <source>
        <dbReference type="ARBA" id="ARBA00022801"/>
    </source>
</evidence>
<gene>
    <name evidence="7" type="ORF">TM35_000014400</name>
</gene>
<dbReference type="VEuPathDB" id="TriTrypDB:TM35_000014400"/>
<evidence type="ECO:0000313" key="7">
    <source>
        <dbReference type="EMBL" id="ORC93563.1"/>
    </source>
</evidence>
<evidence type="ECO:0000259" key="3">
    <source>
        <dbReference type="PROSITE" id="PS50055"/>
    </source>
</evidence>
<proteinExistence type="predicted"/>
<dbReference type="Pfam" id="PF22784">
    <property type="entry name" value="PTP-SAK"/>
    <property type="match status" value="1"/>
</dbReference>
<dbReference type="PANTHER" id="PTHR12305:SF60">
    <property type="entry name" value="PHOSPHATIDYLINOSITOL 3,4,5-TRISPHOSPHATE 3-PHOSPHATASE TPTE2-RELATED"/>
    <property type="match status" value="1"/>
</dbReference>
<feature type="transmembrane region" description="Helical" evidence="2">
    <location>
        <begin position="197"/>
        <end position="220"/>
    </location>
</feature>
<dbReference type="Proteomes" id="UP000192257">
    <property type="component" value="Unassembled WGS sequence"/>
</dbReference>
<dbReference type="STRING" id="67003.A0A1X0PAB6"/>
<evidence type="ECO:0000259" key="5">
    <source>
        <dbReference type="PROSITE" id="PS51181"/>
    </source>
</evidence>
<dbReference type="InterPro" id="IPR035892">
    <property type="entry name" value="C2_domain_sf"/>
</dbReference>
<protein>
    <submittedName>
        <fullName evidence="7">Tyrosine phosphatase isoform</fullName>
    </submittedName>
</protein>
<feature type="domain" description="Phosphatase tensin-type" evidence="5">
    <location>
        <begin position="229"/>
        <end position="406"/>
    </location>
</feature>
<dbReference type="AlphaFoldDB" id="A0A1X0PAB6"/>
<keyword evidence="8" id="KW-1185">Reference proteome</keyword>
<dbReference type="Pfam" id="PF10409">
    <property type="entry name" value="PTEN_C2"/>
    <property type="match status" value="1"/>
</dbReference>
<dbReference type="PROSITE" id="PS00383">
    <property type="entry name" value="TYR_PHOSPHATASE_1"/>
    <property type="match status" value="1"/>
</dbReference>
<dbReference type="PROSITE" id="PS51182">
    <property type="entry name" value="C2_TENSIN"/>
    <property type="match status" value="1"/>
</dbReference>
<dbReference type="SUPFAM" id="SSF49562">
    <property type="entry name" value="C2 domain (Calcium/lipid-binding domain, CaLB)"/>
    <property type="match status" value="1"/>
</dbReference>
<dbReference type="GeneID" id="39980901"/>
<keyword evidence="1" id="KW-0378">Hydrolase</keyword>
<dbReference type="SUPFAM" id="SSF52799">
    <property type="entry name" value="(Phosphotyrosine protein) phosphatases II"/>
    <property type="match status" value="1"/>
</dbReference>
<dbReference type="PROSITE" id="PS51181">
    <property type="entry name" value="PPASE_TENSIN"/>
    <property type="match status" value="1"/>
</dbReference>
<feature type="transmembrane region" description="Helical" evidence="2">
    <location>
        <begin position="173"/>
        <end position="191"/>
    </location>
</feature>
<reference evidence="7 8" key="1">
    <citation type="submission" date="2017-03" db="EMBL/GenBank/DDBJ databases">
        <title>An alternative strategy for trypanosome survival in the mammalian bloodstream revealed through genome and transcriptome analysis of the ubiquitous bovine parasite Trypanosoma (Megatrypanum) theileri.</title>
        <authorList>
            <person name="Kelly S."/>
            <person name="Ivens A."/>
            <person name="Mott A."/>
            <person name="O'Neill E."/>
            <person name="Emms D."/>
            <person name="Macleod O."/>
            <person name="Voorheis P."/>
            <person name="Matthews J."/>
            <person name="Matthews K."/>
            <person name="Carrington M."/>
        </authorList>
    </citation>
    <scope>NUCLEOTIDE SEQUENCE [LARGE SCALE GENOMIC DNA]</scope>
    <source>
        <strain evidence="7">Edinburgh</strain>
    </source>
</reference>
<dbReference type="Gene3D" id="3.90.190.10">
    <property type="entry name" value="Protein tyrosine phosphatase superfamily"/>
    <property type="match status" value="1"/>
</dbReference>
<keyword evidence="2" id="KW-1133">Transmembrane helix</keyword>
<keyword evidence="2" id="KW-0812">Transmembrane</keyword>
<dbReference type="InterPro" id="IPR014020">
    <property type="entry name" value="Tensin_C2-dom"/>
</dbReference>
<dbReference type="SMART" id="SM01326">
    <property type="entry name" value="PTEN_C2"/>
    <property type="match status" value="1"/>
</dbReference>
<name>A0A1X0PAB6_9TRYP</name>
<feature type="transmembrane region" description="Helical" evidence="2">
    <location>
        <begin position="132"/>
        <end position="152"/>
    </location>
</feature>
<feature type="domain" description="Tyrosine specific protein phosphatases" evidence="4">
    <location>
        <begin position="319"/>
        <end position="394"/>
    </location>
</feature>
<dbReference type="GO" id="GO:0005829">
    <property type="term" value="C:cytosol"/>
    <property type="evidence" value="ECO:0007669"/>
    <property type="project" value="TreeGrafter"/>
</dbReference>
<evidence type="ECO:0000259" key="4">
    <source>
        <dbReference type="PROSITE" id="PS50056"/>
    </source>
</evidence>
<dbReference type="Gene3D" id="2.60.40.1110">
    <property type="match status" value="1"/>
</dbReference>
<dbReference type="InterPro" id="IPR029021">
    <property type="entry name" value="Prot-tyrosine_phosphatase-like"/>
</dbReference>
<dbReference type="GO" id="GO:0016314">
    <property type="term" value="F:phosphatidylinositol-3,4,5-trisphosphate 3-phosphatase activity"/>
    <property type="evidence" value="ECO:0007669"/>
    <property type="project" value="TreeGrafter"/>
</dbReference>
<comment type="caution">
    <text evidence="7">The sequence shown here is derived from an EMBL/GenBank/DDBJ whole genome shotgun (WGS) entry which is preliminary data.</text>
</comment>